<accession>A0A844KNJ4</accession>
<evidence type="ECO:0000259" key="2">
    <source>
        <dbReference type="Pfam" id="PF14501"/>
    </source>
</evidence>
<dbReference type="InterPro" id="IPR036890">
    <property type="entry name" value="HATPase_C_sf"/>
</dbReference>
<evidence type="ECO:0000313" key="3">
    <source>
        <dbReference type="EMBL" id="MTR81781.1"/>
    </source>
</evidence>
<feature type="domain" description="Sensor histidine kinase NatK-like C-terminal" evidence="2">
    <location>
        <begin position="335"/>
        <end position="426"/>
    </location>
</feature>
<dbReference type="Gene3D" id="3.30.565.10">
    <property type="entry name" value="Histidine kinase-like ATPase, C-terminal domain"/>
    <property type="match status" value="1"/>
</dbReference>
<dbReference type="AlphaFoldDB" id="A0A844KNJ4"/>
<feature type="transmembrane region" description="Helical" evidence="1">
    <location>
        <begin position="18"/>
        <end position="36"/>
    </location>
</feature>
<sequence length="430" mass="49800">MQWWKCSMRSGKTEMIDFVENLFFILIETICCCLYFQTFSKFRFTKKIQILQFIGLTGCMTAVIYLFATIPFWKMPTVWFLFAVSMYGMFQMKFFEALGMGALYYALLLVVDVLAYACNDILQFRMGGETKVYGWKAWLIALLGKMFLFIIILLVRRIFGKSAVETLSKREWIKFLVFPIFTIFMIAWMLVVVQSSQAGSGKIPIVLAFSLVGLNVFIYGLLYDILQKEVRTREYMVSMAKAEGKIQLYQKQTAFIHDYQNQMQCVRTLLMKKNYKEAEQYLEQMCNVGADVWNVIDTNHMIVNAVLNAKYQEAQESGIGVTIKINDLSGWRMAYNDVTILLANLLDNAIEACKLCEDKKHIWFKCVQESGKIILSVKNTYCEMNRKKKEGLHGIGLKNVEHVITSYGGTYSIKKIQGKFIVTILFWMEE</sequence>
<dbReference type="GO" id="GO:0042802">
    <property type="term" value="F:identical protein binding"/>
    <property type="evidence" value="ECO:0007669"/>
    <property type="project" value="TreeGrafter"/>
</dbReference>
<dbReference type="PANTHER" id="PTHR40448:SF1">
    <property type="entry name" value="TWO-COMPONENT SENSOR HISTIDINE KINASE"/>
    <property type="match status" value="1"/>
</dbReference>
<name>A0A844KNJ4_9FIRM</name>
<dbReference type="SUPFAM" id="SSF55874">
    <property type="entry name" value="ATPase domain of HSP90 chaperone/DNA topoisomerase II/histidine kinase"/>
    <property type="match status" value="1"/>
</dbReference>
<feature type="transmembrane region" description="Helical" evidence="1">
    <location>
        <begin position="205"/>
        <end position="226"/>
    </location>
</feature>
<protein>
    <submittedName>
        <fullName evidence="3">GHKL domain-containing protein</fullName>
    </submittedName>
</protein>
<dbReference type="Pfam" id="PF14501">
    <property type="entry name" value="HATPase_c_5"/>
    <property type="match status" value="1"/>
</dbReference>
<dbReference type="Proteomes" id="UP000446657">
    <property type="component" value="Unassembled WGS sequence"/>
</dbReference>
<dbReference type="CDD" id="cd16935">
    <property type="entry name" value="HATPase_AgrC-ComD-like"/>
    <property type="match status" value="1"/>
</dbReference>
<keyword evidence="1" id="KW-0812">Transmembrane</keyword>
<organism evidence="3 4">
    <name type="scientific">Roseburia faecis</name>
    <dbReference type="NCBI Taxonomy" id="301302"/>
    <lineage>
        <taxon>Bacteria</taxon>
        <taxon>Bacillati</taxon>
        <taxon>Bacillota</taxon>
        <taxon>Clostridia</taxon>
        <taxon>Lachnospirales</taxon>
        <taxon>Lachnospiraceae</taxon>
        <taxon>Roseburia</taxon>
    </lineage>
</organism>
<feature type="transmembrane region" description="Helical" evidence="1">
    <location>
        <begin position="137"/>
        <end position="155"/>
    </location>
</feature>
<evidence type="ECO:0000313" key="4">
    <source>
        <dbReference type="Proteomes" id="UP000446657"/>
    </source>
</evidence>
<feature type="transmembrane region" description="Helical" evidence="1">
    <location>
        <begin position="97"/>
        <end position="117"/>
    </location>
</feature>
<gene>
    <name evidence="3" type="ORF">GMD30_08675</name>
</gene>
<feature type="transmembrane region" description="Helical" evidence="1">
    <location>
        <begin position="175"/>
        <end position="193"/>
    </location>
</feature>
<keyword evidence="1" id="KW-0472">Membrane</keyword>
<proteinExistence type="predicted"/>
<comment type="caution">
    <text evidence="3">The sequence shown here is derived from an EMBL/GenBank/DDBJ whole genome shotgun (WGS) entry which is preliminary data.</text>
</comment>
<dbReference type="PANTHER" id="PTHR40448">
    <property type="entry name" value="TWO-COMPONENT SENSOR HISTIDINE KINASE"/>
    <property type="match status" value="1"/>
</dbReference>
<dbReference type="EMBL" id="WNAL01000015">
    <property type="protein sequence ID" value="MTR81781.1"/>
    <property type="molecule type" value="Genomic_DNA"/>
</dbReference>
<keyword evidence="1" id="KW-1133">Transmembrane helix</keyword>
<reference evidence="3 4" key="1">
    <citation type="journal article" date="2019" name="Nat. Med.">
        <title>A library of human gut bacterial isolates paired with longitudinal multiomics data enables mechanistic microbiome research.</title>
        <authorList>
            <person name="Poyet M."/>
            <person name="Groussin M."/>
            <person name="Gibbons S.M."/>
            <person name="Avila-Pacheco J."/>
            <person name="Jiang X."/>
            <person name="Kearney S.M."/>
            <person name="Perrotta A.R."/>
            <person name="Berdy B."/>
            <person name="Zhao S."/>
            <person name="Lieberman T.D."/>
            <person name="Swanson P.K."/>
            <person name="Smith M."/>
            <person name="Roesemann S."/>
            <person name="Alexander J.E."/>
            <person name="Rich S.A."/>
            <person name="Livny J."/>
            <person name="Vlamakis H."/>
            <person name="Clish C."/>
            <person name="Bullock K."/>
            <person name="Deik A."/>
            <person name="Scott J."/>
            <person name="Pierce K.A."/>
            <person name="Xavier R.J."/>
            <person name="Alm E.J."/>
        </authorList>
    </citation>
    <scope>NUCLEOTIDE SEQUENCE [LARGE SCALE GENOMIC DNA]</scope>
    <source>
        <strain evidence="3 4">BIOML-A1</strain>
    </source>
</reference>
<dbReference type="InterPro" id="IPR032834">
    <property type="entry name" value="NatK-like_C"/>
</dbReference>
<evidence type="ECO:0000256" key="1">
    <source>
        <dbReference type="SAM" id="Phobius"/>
    </source>
</evidence>